<dbReference type="GO" id="GO:0003796">
    <property type="term" value="F:lysozyme activity"/>
    <property type="evidence" value="ECO:0007669"/>
    <property type="project" value="InterPro"/>
</dbReference>
<evidence type="ECO:0000256" key="3">
    <source>
        <dbReference type="SAM" id="MobiDB-lite"/>
    </source>
</evidence>
<evidence type="ECO:0000313" key="7">
    <source>
        <dbReference type="Proteomes" id="UP000809440"/>
    </source>
</evidence>
<gene>
    <name evidence="4" type="ORF">JQX41_02355</name>
    <name evidence="5" type="ORF">JQX48_02355</name>
</gene>
<dbReference type="GeneID" id="62643556"/>
<dbReference type="Proteomes" id="UP000809440">
    <property type="component" value="Unassembled WGS sequence"/>
</dbReference>
<dbReference type="RefSeq" id="WP_138488036.1">
    <property type="nucleotide sequence ID" value="NZ_JAFBWU010000001.1"/>
</dbReference>
<accession>A0A9Q2S3I0</accession>
<dbReference type="InterPro" id="IPR023347">
    <property type="entry name" value="Lysozyme_dom_sf"/>
</dbReference>
<name>A0A9Q2S3I0_9RHOB</name>
<dbReference type="Gene3D" id="1.10.101.10">
    <property type="entry name" value="PGBD-like superfamily/PGBD"/>
    <property type="match status" value="1"/>
</dbReference>
<evidence type="ECO:0000313" key="6">
    <source>
        <dbReference type="Proteomes" id="UP000755667"/>
    </source>
</evidence>
<dbReference type="EMBL" id="JAFBXF010000001">
    <property type="protein sequence ID" value="MBM2415799.1"/>
    <property type="molecule type" value="Genomic_DNA"/>
</dbReference>
<dbReference type="AlphaFoldDB" id="A0A9Q2S3I0"/>
<evidence type="ECO:0000256" key="1">
    <source>
        <dbReference type="ARBA" id="ARBA00022529"/>
    </source>
</evidence>
<dbReference type="EMBL" id="JAFBXE010000001">
    <property type="protein sequence ID" value="MBM2411132.1"/>
    <property type="molecule type" value="Genomic_DNA"/>
</dbReference>
<dbReference type="SUPFAM" id="SSF53955">
    <property type="entry name" value="Lysozyme-like"/>
    <property type="match status" value="1"/>
</dbReference>
<organism evidence="4 6">
    <name type="scientific">Marivita cryptomonadis</name>
    <dbReference type="NCBI Taxonomy" id="505252"/>
    <lineage>
        <taxon>Bacteria</taxon>
        <taxon>Pseudomonadati</taxon>
        <taxon>Pseudomonadota</taxon>
        <taxon>Alphaproteobacteria</taxon>
        <taxon>Rhodobacterales</taxon>
        <taxon>Roseobacteraceae</taxon>
        <taxon>Marivita</taxon>
    </lineage>
</organism>
<evidence type="ECO:0000256" key="2">
    <source>
        <dbReference type="ARBA" id="ARBA00022638"/>
    </source>
</evidence>
<keyword evidence="1" id="KW-0929">Antimicrobial</keyword>
<dbReference type="Gene3D" id="1.10.530.40">
    <property type="match status" value="1"/>
</dbReference>
<evidence type="ECO:0000313" key="4">
    <source>
        <dbReference type="EMBL" id="MBM2411132.1"/>
    </source>
</evidence>
<dbReference type="GO" id="GO:0042742">
    <property type="term" value="P:defense response to bacterium"/>
    <property type="evidence" value="ECO:0007669"/>
    <property type="project" value="UniProtKB-KW"/>
</dbReference>
<proteinExistence type="predicted"/>
<feature type="compositionally biased region" description="Polar residues" evidence="3">
    <location>
        <begin position="1"/>
        <end position="10"/>
    </location>
</feature>
<keyword evidence="2" id="KW-0081">Bacteriolytic enzyme</keyword>
<comment type="caution">
    <text evidence="4">The sequence shown here is derived from an EMBL/GenBank/DDBJ whole genome shotgun (WGS) entry which is preliminary data.</text>
</comment>
<keyword evidence="7" id="KW-1185">Reference proteome</keyword>
<dbReference type="InterPro" id="IPR023346">
    <property type="entry name" value="Lysozyme-like_dom_sf"/>
</dbReference>
<dbReference type="GO" id="GO:0031640">
    <property type="term" value="P:killing of cells of another organism"/>
    <property type="evidence" value="ECO:0007669"/>
    <property type="project" value="UniProtKB-KW"/>
</dbReference>
<dbReference type="OrthoDB" id="7671393at2"/>
<protein>
    <recommendedName>
        <fullName evidence="8">Peptidoglycan binding-like domain-containing protein</fullName>
    </recommendedName>
</protein>
<evidence type="ECO:0000313" key="5">
    <source>
        <dbReference type="EMBL" id="MBM2415799.1"/>
    </source>
</evidence>
<reference evidence="4 7" key="1">
    <citation type="submission" date="2021-01" db="EMBL/GenBank/DDBJ databases">
        <title>Diatom-associated Roseobacters Show Island Model of Population Structure.</title>
        <authorList>
            <person name="Qu L."/>
            <person name="Feng X."/>
            <person name="Chen Y."/>
            <person name="Li L."/>
            <person name="Wang X."/>
            <person name="Hu Z."/>
            <person name="Wang H."/>
            <person name="Luo H."/>
        </authorList>
    </citation>
    <scope>NUCLEOTIDE SEQUENCE</scope>
    <source>
        <strain evidence="5 7">CC28-63</strain>
        <strain evidence="4">CC28-69</strain>
    </source>
</reference>
<dbReference type="Proteomes" id="UP000755667">
    <property type="component" value="Unassembled WGS sequence"/>
</dbReference>
<feature type="region of interest" description="Disordered" evidence="3">
    <location>
        <begin position="1"/>
        <end position="23"/>
    </location>
</feature>
<evidence type="ECO:0008006" key="8">
    <source>
        <dbReference type="Google" id="ProtNLM"/>
    </source>
</evidence>
<dbReference type="InterPro" id="IPR036366">
    <property type="entry name" value="PGBDSf"/>
</dbReference>
<sequence>MSNSNGTMLTGSVGREGNNRKEDVETVQSLLNSLMPINRLKLAIDGRNGPKTMGAISDFQTKVCKFRKADSRVDPGGRTWLALKNDASAALWAQASSMAPDMPSRPVQESVPIDVPRSTGLDLINDRSAMAVFFPHLKQREGIITHFYCDNKDLVTIGIGSLVDMDGTLSQRDNFGRSQCRELLNTWRVQFLESDGSIASEESVFSDWKRVRDGKVGARASANIARLRISKSSAEALARKQIAYFANGMCRKYPYARQLHTWIQMALIDTRWNPAKRNPWGTTSLVNKMWKLLDIGKPTFDPIGAHALFVEGWKGRGTPAYQVRVAWRNERFLEGAMRMIA</sequence>